<comment type="function">
    <text evidence="1">Catalyzes both the ATP-dependent activation of exogenously supplied lipoate to lipoyl-AMP and the transfer of the activated lipoyl onto the lipoyl domains of lipoate-dependent enzymes.</text>
</comment>
<gene>
    <name evidence="6" type="ORF">D9611_013885</name>
</gene>
<sequence length="193" mass="21702">MLISTKLDTLGDLLRVKGKENMVTKGVASVRSPVCNLQQYNPEVTHEAFTNAVVAQFQKDYDIHQEPFLVSDSQDFRCDEDIRKGIEELPTWAWAYGQTPEFTFEVQQTFSWGSVKLNLRSKHGVVLESTSQILDGTLDESGDIAAYVMELNASLVGQRYGFWNLDGVMQKEGHSAELALVVGDLRRWISEIA</sequence>
<dbReference type="Proteomes" id="UP000541558">
    <property type="component" value="Unassembled WGS sequence"/>
</dbReference>
<reference evidence="6 7" key="1">
    <citation type="journal article" date="2020" name="ISME J.">
        <title>Uncovering the hidden diversity of litter-decomposition mechanisms in mushroom-forming fungi.</title>
        <authorList>
            <person name="Floudas D."/>
            <person name="Bentzer J."/>
            <person name="Ahren D."/>
            <person name="Johansson T."/>
            <person name="Persson P."/>
            <person name="Tunlid A."/>
        </authorList>
    </citation>
    <scope>NUCLEOTIDE SEQUENCE [LARGE SCALE GENOMIC DNA]</scope>
    <source>
        <strain evidence="6 7">CBS 175.51</strain>
    </source>
</reference>
<dbReference type="SUPFAM" id="SSF55681">
    <property type="entry name" value="Class II aaRS and biotin synthetases"/>
    <property type="match status" value="1"/>
</dbReference>
<comment type="similarity">
    <text evidence="3">Belongs to the LplA family.</text>
</comment>
<dbReference type="InterPro" id="IPR045864">
    <property type="entry name" value="aa-tRNA-synth_II/BPL/LPL"/>
</dbReference>
<evidence type="ECO:0000313" key="6">
    <source>
        <dbReference type="EMBL" id="KAF5329040.1"/>
    </source>
</evidence>
<comment type="pathway">
    <text evidence="2">Protein modification; protein lipoylation via exogenous pathway; protein N(6)-(lipoyl)lysine from lipoate: step 2/2.</text>
</comment>
<dbReference type="GO" id="GO:0017118">
    <property type="term" value="F:lipoyltransferase activity"/>
    <property type="evidence" value="ECO:0007669"/>
    <property type="project" value="TreeGrafter"/>
</dbReference>
<accession>A0A8H5BTF9</accession>
<name>A0A8H5BTF9_9AGAR</name>
<dbReference type="PANTHER" id="PTHR12561:SF3">
    <property type="entry name" value="LIPOYLTRANSFERASE 1, MITOCHONDRIAL"/>
    <property type="match status" value="1"/>
</dbReference>
<dbReference type="EMBL" id="JAACJK010000123">
    <property type="protein sequence ID" value="KAF5329040.1"/>
    <property type="molecule type" value="Genomic_DNA"/>
</dbReference>
<evidence type="ECO:0000259" key="5">
    <source>
        <dbReference type="Pfam" id="PF21948"/>
    </source>
</evidence>
<dbReference type="InterPro" id="IPR004143">
    <property type="entry name" value="BPL_LPL_catalytic"/>
</dbReference>
<protein>
    <recommendedName>
        <fullName evidence="4">Putative lipoate-protein ligase A</fullName>
    </recommendedName>
</protein>
<dbReference type="AlphaFoldDB" id="A0A8H5BTF9"/>
<dbReference type="InterPro" id="IPR004562">
    <property type="entry name" value="LipoylTrfase_LipoateP_Ligase"/>
</dbReference>
<dbReference type="Gene3D" id="3.30.930.10">
    <property type="entry name" value="Bira Bifunctional Protein, Domain 2"/>
    <property type="match status" value="1"/>
</dbReference>
<dbReference type="Gene3D" id="3.30.390.50">
    <property type="entry name" value="CO dehydrogenase flavoprotein, C-terminal domain"/>
    <property type="match status" value="1"/>
</dbReference>
<evidence type="ECO:0000256" key="3">
    <source>
        <dbReference type="ARBA" id="ARBA00008242"/>
    </source>
</evidence>
<dbReference type="PANTHER" id="PTHR12561">
    <property type="entry name" value="LIPOATE-PROTEIN LIGASE"/>
    <property type="match status" value="1"/>
</dbReference>
<dbReference type="Pfam" id="PF21948">
    <property type="entry name" value="LplA-B_cat"/>
    <property type="match status" value="1"/>
</dbReference>
<evidence type="ECO:0000313" key="7">
    <source>
        <dbReference type="Proteomes" id="UP000541558"/>
    </source>
</evidence>
<proteinExistence type="inferred from homology"/>
<dbReference type="OrthoDB" id="201621at2759"/>
<organism evidence="6 7">
    <name type="scientific">Ephemerocybe angulata</name>
    <dbReference type="NCBI Taxonomy" id="980116"/>
    <lineage>
        <taxon>Eukaryota</taxon>
        <taxon>Fungi</taxon>
        <taxon>Dikarya</taxon>
        <taxon>Basidiomycota</taxon>
        <taxon>Agaricomycotina</taxon>
        <taxon>Agaricomycetes</taxon>
        <taxon>Agaricomycetidae</taxon>
        <taxon>Agaricales</taxon>
        <taxon>Agaricineae</taxon>
        <taxon>Psathyrellaceae</taxon>
        <taxon>Ephemerocybe</taxon>
    </lineage>
</organism>
<dbReference type="GO" id="GO:0005739">
    <property type="term" value="C:mitochondrion"/>
    <property type="evidence" value="ECO:0007669"/>
    <property type="project" value="TreeGrafter"/>
</dbReference>
<keyword evidence="7" id="KW-1185">Reference proteome</keyword>
<evidence type="ECO:0000256" key="2">
    <source>
        <dbReference type="ARBA" id="ARBA00005085"/>
    </source>
</evidence>
<evidence type="ECO:0000256" key="4">
    <source>
        <dbReference type="ARBA" id="ARBA00015925"/>
    </source>
</evidence>
<comment type="caution">
    <text evidence="6">The sequence shown here is derived from an EMBL/GenBank/DDBJ whole genome shotgun (WGS) entry which is preliminary data.</text>
</comment>
<dbReference type="SUPFAM" id="SSF82649">
    <property type="entry name" value="SufE/NifU"/>
    <property type="match status" value="1"/>
</dbReference>
<evidence type="ECO:0000256" key="1">
    <source>
        <dbReference type="ARBA" id="ARBA00003253"/>
    </source>
</evidence>
<feature type="domain" description="BPL/LPL catalytic" evidence="5">
    <location>
        <begin position="1"/>
        <end position="58"/>
    </location>
</feature>
<dbReference type="GO" id="GO:0009249">
    <property type="term" value="P:protein lipoylation"/>
    <property type="evidence" value="ECO:0007669"/>
    <property type="project" value="InterPro"/>
</dbReference>